<name>A0AAW1UEB9_9CUCU</name>
<reference evidence="2 3" key="1">
    <citation type="submission" date="2023-03" db="EMBL/GenBank/DDBJ databases">
        <title>Genome insight into feeding habits of ladybird beetles.</title>
        <authorList>
            <person name="Li H.-S."/>
            <person name="Huang Y.-H."/>
            <person name="Pang H."/>
        </authorList>
    </citation>
    <scope>NUCLEOTIDE SEQUENCE [LARGE SCALE GENOMIC DNA]</scope>
    <source>
        <strain evidence="2">SYSU_2023b</strain>
        <tissue evidence="2">Whole body</tissue>
    </source>
</reference>
<sequence>MNFSCWIMFALVCFSSFLQTALGGGGGGDHHHRVIIHVPYKVHTHKHTHTIYKIIKEKPKGHHYEEEHDWS</sequence>
<feature type="chain" id="PRO_5043688170" evidence="1">
    <location>
        <begin position="24"/>
        <end position="71"/>
    </location>
</feature>
<evidence type="ECO:0000313" key="2">
    <source>
        <dbReference type="EMBL" id="KAK9880870.1"/>
    </source>
</evidence>
<organism evidence="2 3">
    <name type="scientific">Henosepilachna vigintioctopunctata</name>
    <dbReference type="NCBI Taxonomy" id="420089"/>
    <lineage>
        <taxon>Eukaryota</taxon>
        <taxon>Metazoa</taxon>
        <taxon>Ecdysozoa</taxon>
        <taxon>Arthropoda</taxon>
        <taxon>Hexapoda</taxon>
        <taxon>Insecta</taxon>
        <taxon>Pterygota</taxon>
        <taxon>Neoptera</taxon>
        <taxon>Endopterygota</taxon>
        <taxon>Coleoptera</taxon>
        <taxon>Polyphaga</taxon>
        <taxon>Cucujiformia</taxon>
        <taxon>Coccinelloidea</taxon>
        <taxon>Coccinellidae</taxon>
        <taxon>Epilachninae</taxon>
        <taxon>Epilachnini</taxon>
        <taxon>Henosepilachna</taxon>
    </lineage>
</organism>
<keyword evidence="1" id="KW-0732">Signal</keyword>
<evidence type="ECO:0000313" key="3">
    <source>
        <dbReference type="Proteomes" id="UP001431783"/>
    </source>
</evidence>
<gene>
    <name evidence="2" type="ORF">WA026_013197</name>
</gene>
<evidence type="ECO:0000256" key="1">
    <source>
        <dbReference type="SAM" id="SignalP"/>
    </source>
</evidence>
<dbReference type="Proteomes" id="UP001431783">
    <property type="component" value="Unassembled WGS sequence"/>
</dbReference>
<proteinExistence type="predicted"/>
<accession>A0AAW1UEB9</accession>
<feature type="signal peptide" evidence="1">
    <location>
        <begin position="1"/>
        <end position="23"/>
    </location>
</feature>
<keyword evidence="3" id="KW-1185">Reference proteome</keyword>
<protein>
    <submittedName>
        <fullName evidence="2">Uncharacterized protein</fullName>
    </submittedName>
</protein>
<comment type="caution">
    <text evidence="2">The sequence shown here is derived from an EMBL/GenBank/DDBJ whole genome shotgun (WGS) entry which is preliminary data.</text>
</comment>
<dbReference type="EMBL" id="JARQZJ010000066">
    <property type="protein sequence ID" value="KAK9880870.1"/>
    <property type="molecule type" value="Genomic_DNA"/>
</dbReference>
<dbReference type="AlphaFoldDB" id="A0AAW1UEB9"/>